<dbReference type="GO" id="GO:0007032">
    <property type="term" value="P:endosome organization"/>
    <property type="evidence" value="ECO:0007669"/>
    <property type="project" value="TreeGrafter"/>
</dbReference>
<evidence type="ECO:0000256" key="10">
    <source>
        <dbReference type="PROSITE-ProRule" id="PRU00175"/>
    </source>
</evidence>
<keyword evidence="2 9" id="KW-0813">Transport</keyword>
<dbReference type="GO" id="GO:0006904">
    <property type="term" value="P:vesicle docking involved in exocytosis"/>
    <property type="evidence" value="ECO:0007669"/>
    <property type="project" value="TreeGrafter"/>
</dbReference>
<dbReference type="InterPro" id="IPR057308">
    <property type="entry name" value="CHCR_PEP5_VPS11"/>
</dbReference>
<keyword evidence="4 10" id="KW-0863">Zinc-finger</keyword>
<keyword evidence="9" id="KW-0833">Ubl conjugation pathway</keyword>
<dbReference type="Pfam" id="PF17122">
    <property type="entry name" value="zf-C3H2C3"/>
    <property type="match status" value="1"/>
</dbReference>
<feature type="region of interest" description="Disordered" evidence="12">
    <location>
        <begin position="600"/>
        <end position="685"/>
    </location>
</feature>
<reference evidence="14 15" key="1">
    <citation type="journal article" date="2014" name="PLoS Genet.">
        <title>Analysis of the Phlebiopsis gigantea genome, transcriptome and secretome provides insight into its pioneer colonization strategies of wood.</title>
        <authorList>
            <person name="Hori C."/>
            <person name="Ishida T."/>
            <person name="Igarashi K."/>
            <person name="Samejima M."/>
            <person name="Suzuki H."/>
            <person name="Master E."/>
            <person name="Ferreira P."/>
            <person name="Ruiz-Duenas F.J."/>
            <person name="Held B."/>
            <person name="Canessa P."/>
            <person name="Larrondo L.F."/>
            <person name="Schmoll M."/>
            <person name="Druzhinina I.S."/>
            <person name="Kubicek C.P."/>
            <person name="Gaskell J.A."/>
            <person name="Kersten P."/>
            <person name="St John F."/>
            <person name="Glasner J."/>
            <person name="Sabat G."/>
            <person name="Splinter BonDurant S."/>
            <person name="Syed K."/>
            <person name="Yadav J."/>
            <person name="Mgbeahuruike A.C."/>
            <person name="Kovalchuk A."/>
            <person name="Asiegbu F.O."/>
            <person name="Lackner G."/>
            <person name="Hoffmeister D."/>
            <person name="Rencoret J."/>
            <person name="Gutierrez A."/>
            <person name="Sun H."/>
            <person name="Lindquist E."/>
            <person name="Barry K."/>
            <person name="Riley R."/>
            <person name="Grigoriev I.V."/>
            <person name="Henrissat B."/>
            <person name="Kues U."/>
            <person name="Berka R.M."/>
            <person name="Martinez A.T."/>
            <person name="Covert S.F."/>
            <person name="Blanchette R.A."/>
            <person name="Cullen D."/>
        </authorList>
    </citation>
    <scope>NUCLEOTIDE SEQUENCE [LARGE SCALE GENOMIC DNA]</scope>
    <source>
        <strain evidence="14 15">11061_1 CR5-6</strain>
    </source>
</reference>
<dbReference type="InterPro" id="IPR000547">
    <property type="entry name" value="Clathrin_H-chain/VPS_repeat"/>
</dbReference>
<evidence type="ECO:0000256" key="11">
    <source>
        <dbReference type="PROSITE-ProRule" id="PRU01006"/>
    </source>
</evidence>
<dbReference type="SUPFAM" id="SSF57850">
    <property type="entry name" value="RING/U-box"/>
    <property type="match status" value="1"/>
</dbReference>
<dbReference type="GO" id="GO:0033263">
    <property type="term" value="C:CORVET complex"/>
    <property type="evidence" value="ECO:0007669"/>
    <property type="project" value="UniProtKB-UniRule"/>
</dbReference>
<evidence type="ECO:0000256" key="12">
    <source>
        <dbReference type="SAM" id="MobiDB-lite"/>
    </source>
</evidence>
<dbReference type="GO" id="GO:0061630">
    <property type="term" value="F:ubiquitin protein ligase activity"/>
    <property type="evidence" value="ECO:0007669"/>
    <property type="project" value="UniProtKB-EC"/>
</dbReference>
<evidence type="ECO:0000256" key="1">
    <source>
        <dbReference type="ARBA" id="ARBA00007070"/>
    </source>
</evidence>
<keyword evidence="9" id="KW-0808">Transferase</keyword>
<dbReference type="OrthoDB" id="26184at2759"/>
<evidence type="ECO:0000256" key="6">
    <source>
        <dbReference type="ARBA" id="ARBA00022927"/>
    </source>
</evidence>
<comment type="subcellular location">
    <subcellularLocation>
        <location evidence="8">Endomembrane system</location>
        <topology evidence="8">Peripheral membrane protein</topology>
        <orientation evidence="8">Cytoplasmic side</orientation>
    </subcellularLocation>
    <subcellularLocation>
        <location evidence="9">Vacuole membrane</location>
        <topology evidence="9">Peripheral membrane protein</topology>
        <orientation evidence="9">Cytoplasmic side</orientation>
    </subcellularLocation>
</comment>
<comment type="similarity">
    <text evidence="1 9">Belongs to the VPS11 family.</text>
</comment>
<feature type="compositionally biased region" description="Low complexity" evidence="12">
    <location>
        <begin position="638"/>
        <end position="647"/>
    </location>
</feature>
<evidence type="ECO:0000313" key="15">
    <source>
        <dbReference type="Proteomes" id="UP000053257"/>
    </source>
</evidence>
<dbReference type="Pfam" id="PF23356">
    <property type="entry name" value="TPR_PEP5_VPS11"/>
    <property type="match status" value="2"/>
</dbReference>
<evidence type="ECO:0000256" key="5">
    <source>
        <dbReference type="ARBA" id="ARBA00022833"/>
    </source>
</evidence>
<feature type="compositionally biased region" description="Polar residues" evidence="12">
    <location>
        <begin position="658"/>
        <end position="680"/>
    </location>
</feature>
<evidence type="ECO:0000256" key="7">
    <source>
        <dbReference type="ARBA" id="ARBA00023136"/>
    </source>
</evidence>
<dbReference type="PANTHER" id="PTHR23323">
    <property type="entry name" value="VACUOLAR PROTEIN SORTING-ASSOCIATED PROTEIN"/>
    <property type="match status" value="1"/>
</dbReference>
<evidence type="ECO:0000256" key="4">
    <source>
        <dbReference type="ARBA" id="ARBA00022771"/>
    </source>
</evidence>
<feature type="domain" description="RING-type" evidence="13">
    <location>
        <begin position="957"/>
        <end position="992"/>
    </location>
</feature>
<dbReference type="EC" id="2.3.2.27" evidence="9"/>
<dbReference type="Proteomes" id="UP000053257">
    <property type="component" value="Unassembled WGS sequence"/>
</dbReference>
<keyword evidence="7 9" id="KW-0472">Membrane</keyword>
<dbReference type="InterPro" id="IPR016528">
    <property type="entry name" value="VPS11"/>
</dbReference>
<keyword evidence="6 9" id="KW-0653">Protein transport</keyword>
<dbReference type="Pfam" id="PF23341">
    <property type="entry name" value="PEP5_VPS11_N"/>
    <property type="match status" value="1"/>
</dbReference>
<dbReference type="InterPro" id="IPR001841">
    <property type="entry name" value="Znf_RING"/>
</dbReference>
<dbReference type="PIRSF" id="PIRSF007860">
    <property type="entry name" value="VPS11"/>
    <property type="match status" value="1"/>
</dbReference>
<feature type="compositionally biased region" description="Low complexity" evidence="12">
    <location>
        <begin position="606"/>
        <end position="624"/>
    </location>
</feature>
<keyword evidence="3" id="KW-0479">Metal-binding</keyword>
<keyword evidence="15" id="KW-1185">Reference proteome</keyword>
<dbReference type="GO" id="GO:0006886">
    <property type="term" value="P:intracellular protein transport"/>
    <property type="evidence" value="ECO:0007669"/>
    <property type="project" value="UniProtKB-UniRule"/>
</dbReference>
<dbReference type="GO" id="GO:0007033">
    <property type="term" value="P:vacuole organization"/>
    <property type="evidence" value="ECO:0007669"/>
    <property type="project" value="TreeGrafter"/>
</dbReference>
<dbReference type="GO" id="GO:0048284">
    <property type="term" value="P:organelle fusion"/>
    <property type="evidence" value="ECO:0007669"/>
    <property type="project" value="TreeGrafter"/>
</dbReference>
<keyword evidence="5" id="KW-0862">Zinc</keyword>
<comment type="catalytic activity">
    <reaction evidence="9">
        <text>S-ubiquitinyl-[E2 ubiquitin-conjugating enzyme]-L-cysteine + [acceptor protein]-L-lysine = [E2 ubiquitin-conjugating enzyme]-L-cysteine + N(6)-ubiquitinyl-[acceptor protein]-L-lysine.</text>
        <dbReference type="EC" id="2.3.2.27"/>
    </reaction>
</comment>
<comment type="subunit">
    <text evidence="9">Component of the homotypic vacuole fusion and vacuole protein sorting (HOPS) complex. Component of the class C core vacuole/endosome tethering (CORVET) complex.</text>
</comment>
<dbReference type="EMBL" id="KN840737">
    <property type="protein sequence ID" value="KIP01775.1"/>
    <property type="molecule type" value="Genomic_DNA"/>
</dbReference>
<dbReference type="STRING" id="745531.A0A0C3S2D5"/>
<keyword evidence="9" id="KW-0926">Vacuole</keyword>
<evidence type="ECO:0000256" key="8">
    <source>
        <dbReference type="ARBA" id="ARBA00029433"/>
    </source>
</evidence>
<dbReference type="PROSITE" id="PS50236">
    <property type="entry name" value="CHCR"/>
    <property type="match status" value="1"/>
</dbReference>
<evidence type="ECO:0000313" key="14">
    <source>
        <dbReference type="EMBL" id="KIP01775.1"/>
    </source>
</evidence>
<dbReference type="PROSITE" id="PS50089">
    <property type="entry name" value="ZF_RING_2"/>
    <property type="match status" value="1"/>
</dbReference>
<gene>
    <name evidence="14" type="ORF">PHLGIDRAFT_123054</name>
</gene>
<dbReference type="CDD" id="cd16688">
    <property type="entry name" value="RING-H2_Vps11"/>
    <property type="match status" value="1"/>
</dbReference>
<organism evidence="14 15">
    <name type="scientific">Phlebiopsis gigantea (strain 11061_1 CR5-6)</name>
    <name type="common">White-rot fungus</name>
    <name type="synonym">Peniophora gigantea</name>
    <dbReference type="NCBI Taxonomy" id="745531"/>
    <lineage>
        <taxon>Eukaryota</taxon>
        <taxon>Fungi</taxon>
        <taxon>Dikarya</taxon>
        <taxon>Basidiomycota</taxon>
        <taxon>Agaricomycotina</taxon>
        <taxon>Agaricomycetes</taxon>
        <taxon>Polyporales</taxon>
        <taxon>Phanerochaetaceae</taxon>
        <taxon>Phlebiopsis</taxon>
    </lineage>
</organism>
<dbReference type="Gene3D" id="3.30.40.10">
    <property type="entry name" value="Zinc/RING finger domain, C3HC4 (zinc finger)"/>
    <property type="match status" value="1"/>
</dbReference>
<feature type="compositionally biased region" description="Basic and acidic residues" evidence="12">
    <location>
        <begin position="648"/>
        <end position="657"/>
    </location>
</feature>
<name>A0A0C3S2D5_PHLG1</name>
<accession>A0A0C3S2D5</accession>
<dbReference type="PANTHER" id="PTHR23323:SF24">
    <property type="entry name" value="VACUOLAR PROTEIN SORTING-ASSOCIATED PROTEIN 11 HOMOLOG"/>
    <property type="match status" value="1"/>
</dbReference>
<evidence type="ECO:0000259" key="13">
    <source>
        <dbReference type="PROSITE" id="PS50089"/>
    </source>
</evidence>
<dbReference type="AlphaFoldDB" id="A0A0C3S2D5"/>
<dbReference type="HOGENOM" id="CLU_001287_0_0_1"/>
<dbReference type="GO" id="GO:0000329">
    <property type="term" value="C:fungal-type vacuole membrane"/>
    <property type="evidence" value="ECO:0007669"/>
    <property type="project" value="UniProtKB-UniRule"/>
</dbReference>
<dbReference type="InterPro" id="IPR024763">
    <property type="entry name" value="VPS11_C"/>
</dbReference>
<evidence type="ECO:0000256" key="2">
    <source>
        <dbReference type="ARBA" id="ARBA00022448"/>
    </source>
</evidence>
<evidence type="ECO:0000256" key="9">
    <source>
        <dbReference type="PIRNR" id="PIRNR007860"/>
    </source>
</evidence>
<dbReference type="GO" id="GO:0030674">
    <property type="term" value="F:protein-macromolecule adaptor activity"/>
    <property type="evidence" value="ECO:0007669"/>
    <property type="project" value="TreeGrafter"/>
</dbReference>
<dbReference type="GO" id="GO:0030897">
    <property type="term" value="C:HOPS complex"/>
    <property type="evidence" value="ECO:0007669"/>
    <property type="project" value="UniProtKB-UniRule"/>
</dbReference>
<protein>
    <recommendedName>
        <fullName evidence="9">E3 ubiquitin-protein ligase PEP5</fullName>
        <ecNumber evidence="9">2.3.2.27</ecNumber>
    </recommendedName>
</protein>
<feature type="repeat" description="CHCR" evidence="11">
    <location>
        <begin position="427"/>
        <end position="585"/>
    </location>
</feature>
<sequence length="1045" mass="115736">MNLQSVNPVPSAWRQFTFFDITPVKDVHDLASSPEIFRKTPEISCITSTTRGTLVADIHGSVFQLNEDFESRRAWIAHTGGRVTHMVERNGLLITLGEEDGARHPLLKVWDLQTTEKKSGNPVLLRYVKVQSGSRPHPISTIALTLSLSYLAIGLADGTVLLYRHLDQSIFSGSTSLTSVPKPRVILEGSGDPVTGLGFREPTADSANVYLFIVTVNQVMNYQVTGKGSGGTPTSVDDIGCALGCATMDQSLKDVIVARDEALYMYGIEGRGPCHAYEGHKSAVYVHRNYLVIVSPPFTASVSAQSATVRNFAAKNVESSQDISKVVVFDLANSFVAYSGTYTAGIREIFSAADQIYLLSNDGKLLRLQEKPTAEKLDLLYRKSQYILALALAKTQELDESSIADIRKQYGDHLYAKGDFDPSMQQFVQTIGYVQPSYVIRKFLDAQRIHNLVTYLQELHARGLANADHTTLLLNTYTKLKDVVRLESFIKTESKRSAIDGEADELPFDLDTAIRVCRQAGYFDHASYLAKKYELHEDYLQIQVEDAGNYKEALEYLRKLGSEAAEGNLARYGRTLLANLPDETTALLIDICTSLTPAAFGEDEVQPGPSRQPSSSGPSYLSYLALSRGPGTDILPPSSASTTTTVKAADRTPRREPSVSNASDSNSPPSLPSRSATPTISKPVRPVVVKRPSPRIYFAHFIDHPQNFLEFLESVALHRWGQSFNAAVGDTVPTIVESDPAADLVAEKRDQVAVWNTLLELYLSPPTESTEKALHILQRDDLPYEHTHALILCSTRGFTPGLVLLWEKLGMYEDVLRFYMDKEHEDPTAGASAQVVRCLDRYGATHPALYPLVLRFLTSTPELLSRHTDDLARVLEHIETEKIMPPLAVVQVLSRNNVASVGLVKGWLLSRIKSAREEIDMDQKLIESYRSETKTKLRQVAELSDYDKPKVFHVTQCSACGGQLDLPSIHFMCEHSYHQRCLGEHETECPVCARSHGILREIRRNNERLADQHDVFLSEVKDGGFAAVAAGFSRGILNMSQLEDS</sequence>
<dbReference type="InterPro" id="IPR013083">
    <property type="entry name" value="Znf_RING/FYVE/PHD"/>
</dbReference>
<proteinExistence type="inferred from homology"/>
<dbReference type="Pfam" id="PF12451">
    <property type="entry name" value="VPS11_C"/>
    <property type="match status" value="1"/>
</dbReference>
<dbReference type="InterPro" id="IPR057307">
    <property type="entry name" value="PEP5_VPS11_N"/>
</dbReference>
<evidence type="ECO:0000256" key="3">
    <source>
        <dbReference type="ARBA" id="ARBA00022723"/>
    </source>
</evidence>
<dbReference type="GO" id="GO:0008270">
    <property type="term" value="F:zinc ion binding"/>
    <property type="evidence" value="ECO:0007669"/>
    <property type="project" value="UniProtKB-KW"/>
</dbReference>